<keyword evidence="2 5" id="KW-0694">RNA-binding</keyword>
<dbReference type="InterPro" id="IPR020057">
    <property type="entry name" value="Ribosomal_bL25_b-dom"/>
</dbReference>
<dbReference type="GO" id="GO:0022625">
    <property type="term" value="C:cytosolic large ribosomal subunit"/>
    <property type="evidence" value="ECO:0007669"/>
    <property type="project" value="TreeGrafter"/>
</dbReference>
<comment type="similarity">
    <text evidence="5">Belongs to the bacterial ribosomal protein bL25 family. CTC subfamily.</text>
</comment>
<dbReference type="InterPro" id="IPR001021">
    <property type="entry name" value="Ribosomal_bL25_long"/>
</dbReference>
<evidence type="ECO:0000259" key="7">
    <source>
        <dbReference type="Pfam" id="PF01386"/>
    </source>
</evidence>
<dbReference type="GO" id="GO:0006412">
    <property type="term" value="P:translation"/>
    <property type="evidence" value="ECO:0007669"/>
    <property type="project" value="UniProtKB-UniRule"/>
</dbReference>
<dbReference type="InterPro" id="IPR020930">
    <property type="entry name" value="Ribosomal_uL5_bac-type"/>
</dbReference>
<feature type="compositionally biased region" description="Acidic residues" evidence="6">
    <location>
        <begin position="179"/>
        <end position="204"/>
    </location>
</feature>
<keyword evidence="1 5" id="KW-0699">rRNA-binding</keyword>
<dbReference type="Gene3D" id="2.170.120.20">
    <property type="entry name" value="Ribosomal protein L25, beta domain"/>
    <property type="match status" value="1"/>
</dbReference>
<dbReference type="InterPro" id="IPR020056">
    <property type="entry name" value="Rbsml_bL25/Gln-tRNA_synth_N"/>
</dbReference>
<dbReference type="GO" id="GO:0003735">
    <property type="term" value="F:structural constituent of ribosome"/>
    <property type="evidence" value="ECO:0007669"/>
    <property type="project" value="InterPro"/>
</dbReference>
<dbReference type="NCBIfam" id="TIGR00731">
    <property type="entry name" value="bL25_bact_ctc"/>
    <property type="match status" value="1"/>
</dbReference>
<dbReference type="HAMAP" id="MF_01334">
    <property type="entry name" value="Ribosomal_bL25_CTC"/>
    <property type="match status" value="1"/>
</dbReference>
<feature type="domain" description="Large ribosomal subunit protein bL25 L25" evidence="7">
    <location>
        <begin position="3"/>
        <end position="89"/>
    </location>
</feature>
<evidence type="ECO:0000256" key="3">
    <source>
        <dbReference type="ARBA" id="ARBA00022980"/>
    </source>
</evidence>
<dbReference type="PANTHER" id="PTHR33284:SF1">
    <property type="entry name" value="RIBOSOMAL PROTEIN L25_GLN-TRNA SYNTHETASE, ANTI-CODON-BINDING DOMAIN-CONTAINING PROTEIN"/>
    <property type="match status" value="1"/>
</dbReference>
<evidence type="ECO:0000256" key="1">
    <source>
        <dbReference type="ARBA" id="ARBA00022730"/>
    </source>
</evidence>
<evidence type="ECO:0000313" key="9">
    <source>
        <dbReference type="EMBL" id="SEQ19010.1"/>
    </source>
</evidence>
<evidence type="ECO:0000256" key="5">
    <source>
        <dbReference type="HAMAP-Rule" id="MF_01334"/>
    </source>
</evidence>
<dbReference type="CDD" id="cd00495">
    <property type="entry name" value="Ribosomal_L25_TL5_CTC"/>
    <property type="match status" value="1"/>
</dbReference>
<dbReference type="InterPro" id="IPR029751">
    <property type="entry name" value="Ribosomal_L25_dom"/>
</dbReference>
<dbReference type="GO" id="GO:0008097">
    <property type="term" value="F:5S rRNA binding"/>
    <property type="evidence" value="ECO:0007669"/>
    <property type="project" value="InterPro"/>
</dbReference>
<dbReference type="Pfam" id="PF01386">
    <property type="entry name" value="Ribosomal_L25p"/>
    <property type="match status" value="1"/>
</dbReference>
<dbReference type="PANTHER" id="PTHR33284">
    <property type="entry name" value="RIBOSOMAL PROTEIN L25/GLN-TRNA SYNTHETASE, ANTI-CODON-BINDING DOMAIN-CONTAINING PROTEIN"/>
    <property type="match status" value="1"/>
</dbReference>
<dbReference type="OrthoDB" id="9790002at2"/>
<evidence type="ECO:0000313" key="10">
    <source>
        <dbReference type="Proteomes" id="UP000198833"/>
    </source>
</evidence>
<keyword evidence="3 5" id="KW-0689">Ribosomal protein</keyword>
<name>A0A1H9DZT6_9LACT</name>
<proteinExistence type="inferred from homology"/>
<dbReference type="Gene3D" id="2.40.240.10">
    <property type="entry name" value="Ribosomal Protein L25, Chain P"/>
    <property type="match status" value="1"/>
</dbReference>
<protein>
    <recommendedName>
        <fullName evidence="5">Large ribosomal subunit protein bL25</fullName>
    </recommendedName>
    <alternativeName>
        <fullName evidence="5">General stress protein CTC</fullName>
    </alternativeName>
</protein>
<sequence>MNLKAVLRNETGSSSAKKARREGQIPVSLYGKEGEASSLLIDKREFVALLKKEGTNAVFDLDYDGKTQKVWIKDFQKAALKDEIYSVDLEAISADQKLEVEVPIVLLNVETVKVGIVELVMNTVLVESKPDAIPQSFEVDVTGLEIGSTLTIADIDVPADVELLDDSEQTIVTVSAPQEVEETETEEEAAEPEVIGETEEETEE</sequence>
<feature type="domain" description="Large ribosomal subunit protein bL25 beta" evidence="8">
    <location>
        <begin position="97"/>
        <end position="178"/>
    </location>
</feature>
<feature type="region of interest" description="Disordered" evidence="6">
    <location>
        <begin position="174"/>
        <end position="204"/>
    </location>
</feature>
<keyword evidence="10" id="KW-1185">Reference proteome</keyword>
<dbReference type="InterPro" id="IPR011035">
    <property type="entry name" value="Ribosomal_bL25/Gln-tRNA_synth"/>
</dbReference>
<dbReference type="SUPFAM" id="SSF50715">
    <property type="entry name" value="Ribosomal protein L25-like"/>
    <property type="match status" value="1"/>
</dbReference>
<organism evidence="9 10">
    <name type="scientific">Ignavigranum ruoffiae</name>
    <dbReference type="NCBI Taxonomy" id="89093"/>
    <lineage>
        <taxon>Bacteria</taxon>
        <taxon>Bacillati</taxon>
        <taxon>Bacillota</taxon>
        <taxon>Bacilli</taxon>
        <taxon>Lactobacillales</taxon>
        <taxon>Aerococcaceae</taxon>
        <taxon>Ignavigranum</taxon>
    </lineage>
</organism>
<dbReference type="Proteomes" id="UP000198833">
    <property type="component" value="Unassembled WGS sequence"/>
</dbReference>
<accession>A0A1H9DZT6</accession>
<keyword evidence="4 5" id="KW-0687">Ribonucleoprotein</keyword>
<dbReference type="AlphaFoldDB" id="A0A1H9DZT6"/>
<dbReference type="Pfam" id="PF14693">
    <property type="entry name" value="Ribosomal_TL5_C"/>
    <property type="match status" value="1"/>
</dbReference>
<dbReference type="RefSeq" id="WP_092571863.1">
    <property type="nucleotide sequence ID" value="NZ_CALUDV010000029.1"/>
</dbReference>
<dbReference type="EMBL" id="FOEN01000006">
    <property type="protein sequence ID" value="SEQ19010.1"/>
    <property type="molecule type" value="Genomic_DNA"/>
</dbReference>
<evidence type="ECO:0000259" key="8">
    <source>
        <dbReference type="Pfam" id="PF14693"/>
    </source>
</evidence>
<dbReference type="STRING" id="89093.SAMN04488558_10656"/>
<evidence type="ECO:0000256" key="2">
    <source>
        <dbReference type="ARBA" id="ARBA00022884"/>
    </source>
</evidence>
<gene>
    <name evidence="5" type="primary">rplY</name>
    <name evidence="5" type="synonym">ctc</name>
    <name evidence="9" type="ORF">SAMN04488558_10656</name>
</gene>
<evidence type="ECO:0000256" key="6">
    <source>
        <dbReference type="SAM" id="MobiDB-lite"/>
    </source>
</evidence>
<comment type="subunit">
    <text evidence="5">Part of the 50S ribosomal subunit; part of the 5S rRNA/L5/L18/L25 subcomplex. Contacts the 5S rRNA. Binds to the 5S rRNA independently of L5 and L18.</text>
</comment>
<reference evidence="9 10" key="1">
    <citation type="submission" date="2016-10" db="EMBL/GenBank/DDBJ databases">
        <authorList>
            <person name="de Groot N.N."/>
        </authorList>
    </citation>
    <scope>NUCLEOTIDE SEQUENCE [LARGE SCALE GENOMIC DNA]</scope>
    <source>
        <strain evidence="9 10">DSM 15695</strain>
    </source>
</reference>
<dbReference type="InterPro" id="IPR037121">
    <property type="entry name" value="Ribosomal_bL25_C"/>
</dbReference>
<evidence type="ECO:0000256" key="4">
    <source>
        <dbReference type="ARBA" id="ARBA00023274"/>
    </source>
</evidence>
<comment type="function">
    <text evidence="5">This is one of the proteins that binds to the 5S RNA in the ribosome where it forms part of the central protuberance.</text>
</comment>